<accession>A0A504YAP4</accession>
<keyword evidence="1" id="KW-1133">Transmembrane helix</keyword>
<protein>
    <submittedName>
        <fullName evidence="2">Uncharacterized protein</fullName>
    </submittedName>
</protein>
<feature type="transmembrane region" description="Helical" evidence="1">
    <location>
        <begin position="12"/>
        <end position="30"/>
    </location>
</feature>
<sequence>MIKPSFGEATCLVIAIKVIVYITTLVSESTHPQIALRSSILRNPAEAVNANLTSCITILTASIVLLSMEFFLCLYVVITWEKKLWQKYFLFCILFKQYEATLSSHIVGLLYLFILFDELVVGNLYGIFGFTIASPLGFLLLALIFACLTKK</sequence>
<comment type="caution">
    <text evidence="2">The sequence shown here is derived from an EMBL/GenBank/DDBJ whole genome shotgun (WGS) entry which is preliminary data.</text>
</comment>
<dbReference type="AlphaFoldDB" id="A0A504YAP4"/>
<dbReference type="EMBL" id="SUNJ01013423">
    <property type="protein sequence ID" value="TPP57285.1"/>
    <property type="molecule type" value="Genomic_DNA"/>
</dbReference>
<evidence type="ECO:0000256" key="1">
    <source>
        <dbReference type="SAM" id="Phobius"/>
    </source>
</evidence>
<name>A0A504YAP4_FASGI</name>
<proteinExistence type="predicted"/>
<gene>
    <name evidence="2" type="ORF">FGIG_02835</name>
</gene>
<organism evidence="2 3">
    <name type="scientific">Fasciola gigantica</name>
    <name type="common">Giant liver fluke</name>
    <dbReference type="NCBI Taxonomy" id="46835"/>
    <lineage>
        <taxon>Eukaryota</taxon>
        <taxon>Metazoa</taxon>
        <taxon>Spiralia</taxon>
        <taxon>Lophotrochozoa</taxon>
        <taxon>Platyhelminthes</taxon>
        <taxon>Trematoda</taxon>
        <taxon>Digenea</taxon>
        <taxon>Plagiorchiida</taxon>
        <taxon>Echinostomata</taxon>
        <taxon>Echinostomatoidea</taxon>
        <taxon>Fasciolidae</taxon>
        <taxon>Fasciola</taxon>
    </lineage>
</organism>
<keyword evidence="1" id="KW-0812">Transmembrane</keyword>
<feature type="transmembrane region" description="Helical" evidence="1">
    <location>
        <begin position="88"/>
        <end position="114"/>
    </location>
</feature>
<reference evidence="2 3" key="1">
    <citation type="submission" date="2019-04" db="EMBL/GenBank/DDBJ databases">
        <title>Annotation for the trematode Fasciola gigantica.</title>
        <authorList>
            <person name="Choi Y.-J."/>
        </authorList>
    </citation>
    <scope>NUCLEOTIDE SEQUENCE [LARGE SCALE GENOMIC DNA]</scope>
    <source>
        <strain evidence="2">Uganda_cow_1</strain>
    </source>
</reference>
<keyword evidence="3" id="KW-1185">Reference proteome</keyword>
<feature type="transmembrane region" description="Helical" evidence="1">
    <location>
        <begin position="50"/>
        <end position="76"/>
    </location>
</feature>
<dbReference type="OrthoDB" id="10502882at2759"/>
<dbReference type="Proteomes" id="UP000316759">
    <property type="component" value="Unassembled WGS sequence"/>
</dbReference>
<feature type="transmembrane region" description="Helical" evidence="1">
    <location>
        <begin position="126"/>
        <end position="148"/>
    </location>
</feature>
<evidence type="ECO:0000313" key="3">
    <source>
        <dbReference type="Proteomes" id="UP000316759"/>
    </source>
</evidence>
<evidence type="ECO:0000313" key="2">
    <source>
        <dbReference type="EMBL" id="TPP57285.1"/>
    </source>
</evidence>
<keyword evidence="1" id="KW-0472">Membrane</keyword>